<dbReference type="GO" id="GO:0046872">
    <property type="term" value="F:metal ion binding"/>
    <property type="evidence" value="ECO:0007669"/>
    <property type="project" value="UniProtKB-KW"/>
</dbReference>
<comment type="cofactor">
    <cofactor evidence="3">
        <name>Mg(2+)</name>
        <dbReference type="ChEBI" id="CHEBI:18420"/>
    </cofactor>
    <text evidence="3">Binds 2 magnesium ions per subunit.</text>
</comment>
<dbReference type="GO" id="GO:0016787">
    <property type="term" value="F:hydrolase activity"/>
    <property type="evidence" value="ECO:0007669"/>
    <property type="project" value="UniProtKB-KW"/>
</dbReference>
<evidence type="ECO:0000313" key="5">
    <source>
        <dbReference type="Proteomes" id="UP000297986"/>
    </source>
</evidence>
<keyword evidence="5" id="KW-1185">Reference proteome</keyword>
<keyword evidence="2 4" id="KW-0378">Hydrolase</keyword>
<evidence type="ECO:0000256" key="2">
    <source>
        <dbReference type="ARBA" id="ARBA00022801"/>
    </source>
</evidence>
<gene>
    <name evidence="4" type="ORF">E5S68_09710</name>
</gene>
<dbReference type="EMBL" id="SRRP01000002">
    <property type="protein sequence ID" value="TGN91365.1"/>
    <property type="molecule type" value="Genomic_DNA"/>
</dbReference>
<name>A0A4Z1DSW7_9STRE</name>
<dbReference type="Proteomes" id="UP000297986">
    <property type="component" value="Unassembled WGS sequence"/>
</dbReference>
<dbReference type="InterPro" id="IPR050792">
    <property type="entry name" value="ADP-ribosylglycohydrolase"/>
</dbReference>
<feature type="binding site" evidence="3">
    <location>
        <position position="67"/>
    </location>
    <ligand>
        <name>Mg(2+)</name>
        <dbReference type="ChEBI" id="CHEBI:18420"/>
        <label>1</label>
    </ligand>
</feature>
<organism evidence="4 5">
    <name type="scientific">Streptococcus rubneri</name>
    <dbReference type="NCBI Taxonomy" id="1234680"/>
    <lineage>
        <taxon>Bacteria</taxon>
        <taxon>Bacillati</taxon>
        <taxon>Bacillota</taxon>
        <taxon>Bacilli</taxon>
        <taxon>Lactobacillales</taxon>
        <taxon>Streptococcaceae</taxon>
        <taxon>Streptococcus</taxon>
    </lineage>
</organism>
<proteinExistence type="inferred from homology"/>
<reference evidence="4 5" key="1">
    <citation type="submission" date="2019-04" db="EMBL/GenBank/DDBJ databases">
        <title>Genome sequencing of Streptococcus rubneri DSM 26920(T).</title>
        <authorList>
            <person name="Kook J.-K."/>
            <person name="Park S.-N."/>
            <person name="Lim Y.K."/>
        </authorList>
    </citation>
    <scope>NUCLEOTIDE SEQUENCE [LARGE SCALE GENOMIC DNA]</scope>
    <source>
        <strain evidence="4 5">DSM 26920</strain>
    </source>
</reference>
<feature type="binding site" evidence="3">
    <location>
        <position position="283"/>
    </location>
    <ligand>
        <name>Mg(2+)</name>
        <dbReference type="ChEBI" id="CHEBI:18420"/>
        <label>1</label>
    </ligand>
</feature>
<feature type="binding site" evidence="3">
    <location>
        <position position="280"/>
    </location>
    <ligand>
        <name>Mg(2+)</name>
        <dbReference type="ChEBI" id="CHEBI:18420"/>
        <label>1</label>
    </ligand>
</feature>
<feature type="binding site" evidence="3">
    <location>
        <position position="68"/>
    </location>
    <ligand>
        <name>Mg(2+)</name>
        <dbReference type="ChEBI" id="CHEBI:18420"/>
        <label>1</label>
    </ligand>
</feature>
<dbReference type="RefSeq" id="WP_135783374.1">
    <property type="nucleotide sequence ID" value="NZ_JASHFX010000007.1"/>
</dbReference>
<evidence type="ECO:0000313" key="4">
    <source>
        <dbReference type="EMBL" id="TGN91365.1"/>
    </source>
</evidence>
<dbReference type="SUPFAM" id="SSF101478">
    <property type="entry name" value="ADP-ribosylglycohydrolase"/>
    <property type="match status" value="1"/>
</dbReference>
<dbReference type="InterPro" id="IPR005502">
    <property type="entry name" value="Ribosyl_crysJ1"/>
</dbReference>
<feature type="binding site" evidence="3">
    <location>
        <position position="69"/>
    </location>
    <ligand>
        <name>Mg(2+)</name>
        <dbReference type="ChEBI" id="CHEBI:18420"/>
        <label>1</label>
    </ligand>
</feature>
<evidence type="ECO:0000256" key="1">
    <source>
        <dbReference type="ARBA" id="ARBA00010702"/>
    </source>
</evidence>
<feature type="binding site" evidence="3">
    <location>
        <position position="282"/>
    </location>
    <ligand>
        <name>Mg(2+)</name>
        <dbReference type="ChEBI" id="CHEBI:18420"/>
        <label>1</label>
    </ligand>
</feature>
<keyword evidence="3" id="KW-0479">Metal-binding</keyword>
<dbReference type="Pfam" id="PF03747">
    <property type="entry name" value="ADP_ribosyl_GH"/>
    <property type="match status" value="1"/>
</dbReference>
<dbReference type="OrthoDB" id="9798107at2"/>
<comment type="similarity">
    <text evidence="1">Belongs to the ADP-ribosylglycohydrolase family.</text>
</comment>
<dbReference type="AlphaFoldDB" id="A0A4Z1DSW7"/>
<dbReference type="InterPro" id="IPR036705">
    <property type="entry name" value="Ribosyl_crysJ1_sf"/>
</dbReference>
<dbReference type="Gene3D" id="1.10.4080.10">
    <property type="entry name" value="ADP-ribosylation/Crystallin J1"/>
    <property type="match status" value="1"/>
</dbReference>
<dbReference type="PANTHER" id="PTHR16222">
    <property type="entry name" value="ADP-RIBOSYLGLYCOHYDROLASE"/>
    <property type="match status" value="1"/>
</dbReference>
<sequence length="328" mass="37261">MGLQNKSDEELRQDKMDHLKEQIYSLIYGLAIGDALGVPVEFNERDSYHITKMEGYGTYNQPPGTWSDDTSLTLALVEHLSEKSDLFGLMDKFVAYRQGYLTPFGTCFDIGIATNQAIERYLSGVSPEECGGRGERDNGNGALMRIAPLAFVLKDRSDFTHNCGKIEKYTQVTHAHPRSLVASIIYVQILIDLLFNKSLEETIEDLQPLLEDYFRSNSEYWKEYQDQFRELFDKDFYQKQREEIMSTGYVVDSLKASLWCLGTTETFEGAVLKAVNLGNDTDTIGAITGSFAGALYKLEGIPDKWIQQLVNRELIDEKCQKLIECLDQ</sequence>
<keyword evidence="3" id="KW-0460">Magnesium</keyword>
<protein>
    <submittedName>
        <fullName evidence="4">ADP-ribosylglycohydrolase family protein</fullName>
    </submittedName>
</protein>
<dbReference type="PANTHER" id="PTHR16222:SF24">
    <property type="entry name" value="ADP-RIBOSYLHYDROLASE ARH3"/>
    <property type="match status" value="1"/>
</dbReference>
<accession>A0A4Z1DSW7</accession>
<comment type="caution">
    <text evidence="4">The sequence shown here is derived from an EMBL/GenBank/DDBJ whole genome shotgun (WGS) entry which is preliminary data.</text>
</comment>
<evidence type="ECO:0000256" key="3">
    <source>
        <dbReference type="PIRSR" id="PIRSR605502-1"/>
    </source>
</evidence>